<accession>A0A2A2EFG9</accession>
<dbReference type="AlphaFoldDB" id="A0A2A2EFG9"/>
<comment type="caution">
    <text evidence="15">The sequence shown here is derived from an EMBL/GenBank/DDBJ whole genome shotgun (WGS) entry which is preliminary data.</text>
</comment>
<comment type="cofactor">
    <cofactor evidence="1">
        <name>Mg(2+)</name>
        <dbReference type="ChEBI" id="CHEBI:18420"/>
    </cofactor>
</comment>
<evidence type="ECO:0000256" key="9">
    <source>
        <dbReference type="ARBA" id="ARBA00023125"/>
    </source>
</evidence>
<evidence type="ECO:0000256" key="11">
    <source>
        <dbReference type="ARBA" id="ARBA00046380"/>
    </source>
</evidence>
<dbReference type="PROSITE" id="PS51749">
    <property type="entry name" value="HNH_CAS9"/>
    <property type="match status" value="1"/>
</dbReference>
<dbReference type="Pfam" id="PF18541">
    <property type="entry name" value="RuvC_III"/>
    <property type="match status" value="1"/>
</dbReference>
<organism evidence="15 16">
    <name type="scientific">Bifidobacterium italicum</name>
    <dbReference type="NCBI Taxonomy" id="1960968"/>
    <lineage>
        <taxon>Bacteria</taxon>
        <taxon>Bacillati</taxon>
        <taxon>Actinomycetota</taxon>
        <taxon>Actinomycetes</taxon>
        <taxon>Bifidobacteriales</taxon>
        <taxon>Bifidobacteriaceae</taxon>
        <taxon>Bifidobacterium</taxon>
    </lineage>
</organism>
<evidence type="ECO:0000256" key="3">
    <source>
        <dbReference type="ARBA" id="ARBA00022723"/>
    </source>
</evidence>
<dbReference type="InterPro" id="IPR041217">
    <property type="entry name" value="Cas9_C"/>
</dbReference>
<dbReference type="Gene3D" id="3.30.70.3520">
    <property type="match status" value="1"/>
</dbReference>
<dbReference type="InterPro" id="IPR002711">
    <property type="entry name" value="HNH"/>
</dbReference>
<dbReference type="InterPro" id="IPR041383">
    <property type="entry name" value="RuvC_III"/>
</dbReference>
<dbReference type="GO" id="GO:0003723">
    <property type="term" value="F:RNA binding"/>
    <property type="evidence" value="ECO:0007669"/>
    <property type="project" value="UniProtKB-UniRule"/>
</dbReference>
<keyword evidence="8" id="KW-0051">Antiviral defense</keyword>
<evidence type="ECO:0000256" key="4">
    <source>
        <dbReference type="ARBA" id="ARBA00022759"/>
    </source>
</evidence>
<feature type="domain" description="HNH Cas9-type" evidence="14">
    <location>
        <begin position="64"/>
        <end position="224"/>
    </location>
</feature>
<dbReference type="InterPro" id="IPR003615">
    <property type="entry name" value="HNH_nuc"/>
</dbReference>
<evidence type="ECO:0000256" key="10">
    <source>
        <dbReference type="ARBA" id="ARBA00023211"/>
    </source>
</evidence>
<dbReference type="Pfam" id="PF18525">
    <property type="entry name" value="Cas9_C"/>
    <property type="match status" value="1"/>
</dbReference>
<dbReference type="Pfam" id="PF17893">
    <property type="entry name" value="Cas9_b_hairpin"/>
    <property type="match status" value="1"/>
</dbReference>
<dbReference type="SMART" id="SM00507">
    <property type="entry name" value="HNHc"/>
    <property type="match status" value="1"/>
</dbReference>
<dbReference type="GO" id="GO:0008270">
    <property type="term" value="F:zinc ion binding"/>
    <property type="evidence" value="ECO:0007669"/>
    <property type="project" value="InterPro"/>
</dbReference>
<dbReference type="InterPro" id="IPR033114">
    <property type="entry name" value="HNH_CAS9"/>
</dbReference>
<keyword evidence="3" id="KW-0479">Metal-binding</keyword>
<dbReference type="GO" id="GO:0016787">
    <property type="term" value="F:hydrolase activity"/>
    <property type="evidence" value="ECO:0007669"/>
    <property type="project" value="UniProtKB-KW"/>
</dbReference>
<comment type="subunit">
    <text evidence="11">Monomer. Binds crRNA and tracrRNA.</text>
</comment>
<gene>
    <name evidence="15" type="ORF">B1400_1557</name>
</gene>
<dbReference type="EMBL" id="MVOG01000035">
    <property type="protein sequence ID" value="PAU67761.1"/>
    <property type="molecule type" value="Genomic_DNA"/>
</dbReference>
<evidence type="ECO:0000256" key="1">
    <source>
        <dbReference type="ARBA" id="ARBA00001946"/>
    </source>
</evidence>
<evidence type="ECO:0000256" key="13">
    <source>
        <dbReference type="SAM" id="Coils"/>
    </source>
</evidence>
<evidence type="ECO:0000313" key="16">
    <source>
        <dbReference type="Proteomes" id="UP000217986"/>
    </source>
</evidence>
<dbReference type="InterPro" id="IPR041225">
    <property type="entry name" value="Cas9_Topo"/>
</dbReference>
<evidence type="ECO:0000256" key="7">
    <source>
        <dbReference type="ARBA" id="ARBA00022884"/>
    </source>
</evidence>
<evidence type="ECO:0000259" key="14">
    <source>
        <dbReference type="PROSITE" id="PS51749"/>
    </source>
</evidence>
<evidence type="ECO:0000256" key="2">
    <source>
        <dbReference type="ARBA" id="ARBA00022722"/>
    </source>
</evidence>
<evidence type="ECO:0000256" key="8">
    <source>
        <dbReference type="ARBA" id="ARBA00023118"/>
    </source>
</evidence>
<keyword evidence="13" id="KW-0175">Coiled coil</keyword>
<evidence type="ECO:0000256" key="5">
    <source>
        <dbReference type="ARBA" id="ARBA00022801"/>
    </source>
</evidence>
<keyword evidence="9 12" id="KW-0238">DNA-binding</keyword>
<dbReference type="Gene3D" id="1.10.30.50">
    <property type="match status" value="1"/>
</dbReference>
<protein>
    <submittedName>
        <fullName evidence="15">Restriction endonuclease</fullName>
    </submittedName>
</protein>
<dbReference type="GO" id="GO:0051607">
    <property type="term" value="P:defense response to virus"/>
    <property type="evidence" value="ECO:0007669"/>
    <property type="project" value="UniProtKB-KW"/>
</dbReference>
<evidence type="ECO:0000256" key="12">
    <source>
        <dbReference type="PROSITE-ProRule" id="PRU01085"/>
    </source>
</evidence>
<proteinExistence type="predicted"/>
<keyword evidence="7" id="KW-0694">RNA-binding</keyword>
<dbReference type="InterPro" id="IPR040796">
    <property type="entry name" value="Cas9_b_hairpin"/>
</dbReference>
<sequence>MVFGVDDNWRPPQAAIGAPLGNTAVDRVLKLVSRFLMDAQKRWGKPAAVNIEHVRDGFSSEPAARRAQKEYERYIDKRTQMNQELESELRNHFGLEKVRPYDLRRLQAIQRQNGVCLYCGCDITFTTCEMDHIVPRKGAGSTNTRNNFAAVCEICNRMKSNTPFAVWAQTESAQKHGVSLAEAIERVKMFNAEGGTKADRIFRTEVITRLKQTEADDPIDNRSIESVAWMADELHRRIDWYFNSDGYAGNLNDDSSGATKVCVYAGSLTAEGRRASGIEGDIHFAAASYKTRLDRRHHAVDAAVIAMMTPAAALSLKTRSNMRRSWLETGDESLRTAWKNYPAEQDPGYASYQQWLDAMRSMLVLLNDALDNDRIPVIHAQRYAFGNSNAHDATVKPLLRIPLRSAMDADLIRRASTPALYCALTRLPDYSSKTGLPEDSAREIMVNGGHYTASDTVPFFEGGSAQIQVQGGSADIGNAIHHARIYKCYKETKKGRVYFYGMIRVFQTDLLRARHEDLFAYPLSPQTVSMRYADPKVAEAVQNGHAEYKGYLVVGDEIEVKFGEAMSDKIGAFVDFFSEQMGVQDEIVQRWVVSGFESSRLMKLRPAMLAEEGLDRIFGICDVSKSMEDDVRNVFARSWRLSVSQISQLALRVIRRNSLGEKRFVSKNQMPTCWSCD</sequence>
<dbReference type="Proteomes" id="UP000217986">
    <property type="component" value="Unassembled WGS sequence"/>
</dbReference>
<dbReference type="GO" id="GO:0004519">
    <property type="term" value="F:endonuclease activity"/>
    <property type="evidence" value="ECO:0007669"/>
    <property type="project" value="UniProtKB-UniRule"/>
</dbReference>
<feature type="coiled-coil region" evidence="13">
    <location>
        <begin position="64"/>
        <end position="91"/>
    </location>
</feature>
<keyword evidence="5 12" id="KW-0378">Hydrolase</keyword>
<dbReference type="GO" id="GO:0003677">
    <property type="term" value="F:DNA binding"/>
    <property type="evidence" value="ECO:0007669"/>
    <property type="project" value="UniProtKB-UniRule"/>
</dbReference>
<keyword evidence="10" id="KW-0464">Manganese</keyword>
<dbReference type="InterPro" id="IPR036397">
    <property type="entry name" value="RNaseH_sf"/>
</dbReference>
<evidence type="ECO:0000313" key="15">
    <source>
        <dbReference type="EMBL" id="PAU67761.1"/>
    </source>
</evidence>
<name>A0A2A2EFG9_9BIFI</name>
<dbReference type="Pfam" id="PF17894">
    <property type="entry name" value="Cas9_Topo"/>
    <property type="match status" value="1"/>
</dbReference>
<keyword evidence="2 12" id="KW-0540">Nuclease</keyword>
<dbReference type="Gene3D" id="3.30.420.10">
    <property type="entry name" value="Ribonuclease H-like superfamily/Ribonuclease H"/>
    <property type="match status" value="1"/>
</dbReference>
<keyword evidence="4 12" id="KW-0255">Endonuclease</keyword>
<keyword evidence="16" id="KW-1185">Reference proteome</keyword>
<reference evidence="15 16" key="1">
    <citation type="journal article" date="2017" name="ISME J.">
        <title>Unveiling bifidobacterial biogeography across the mammalian branch of the tree of life.</title>
        <authorList>
            <person name="Milani C."/>
            <person name="Mangifesta M."/>
            <person name="Mancabelli L."/>
            <person name="Lugli G.A."/>
            <person name="James K."/>
            <person name="Duranti S."/>
            <person name="Turroni F."/>
            <person name="Ferrario C."/>
            <person name="Ossiprandi M.C."/>
            <person name="van Sinderen D."/>
            <person name="Ventura M."/>
        </authorList>
    </citation>
    <scope>NUCLEOTIDE SEQUENCE [LARGE SCALE GENOMIC DNA]</scope>
    <source>
        <strain evidence="15 16">70</strain>
    </source>
</reference>
<evidence type="ECO:0000256" key="6">
    <source>
        <dbReference type="ARBA" id="ARBA00022842"/>
    </source>
</evidence>
<dbReference type="Pfam" id="PF01844">
    <property type="entry name" value="HNH"/>
    <property type="match status" value="1"/>
</dbReference>
<keyword evidence="6" id="KW-0460">Magnesium</keyword>